<proteinExistence type="inferred from homology"/>
<dbReference type="PANTHER" id="PTHR33337">
    <property type="entry name" value="GFA DOMAIN-CONTAINING PROTEIN"/>
    <property type="match status" value="1"/>
</dbReference>
<evidence type="ECO:0000256" key="2">
    <source>
        <dbReference type="ARBA" id="ARBA00022723"/>
    </source>
</evidence>
<evidence type="ECO:0000256" key="3">
    <source>
        <dbReference type="ARBA" id="ARBA00022833"/>
    </source>
</evidence>
<name>A0A2S8S440_9RHOB</name>
<dbReference type="GO" id="GO:0046872">
    <property type="term" value="F:metal ion binding"/>
    <property type="evidence" value="ECO:0007669"/>
    <property type="project" value="UniProtKB-KW"/>
</dbReference>
<dbReference type="SUPFAM" id="SSF51316">
    <property type="entry name" value="Mss4-like"/>
    <property type="match status" value="2"/>
</dbReference>
<keyword evidence="2" id="KW-0479">Metal-binding</keyword>
<evidence type="ECO:0000256" key="4">
    <source>
        <dbReference type="ARBA" id="ARBA00023239"/>
    </source>
</evidence>
<keyword evidence="3" id="KW-0862">Zinc</keyword>
<evidence type="ECO:0000313" key="6">
    <source>
        <dbReference type="EMBL" id="PQV55567.1"/>
    </source>
</evidence>
<dbReference type="Proteomes" id="UP000238338">
    <property type="component" value="Unassembled WGS sequence"/>
</dbReference>
<dbReference type="Pfam" id="PF04828">
    <property type="entry name" value="GFA"/>
    <property type="match status" value="2"/>
</dbReference>
<comment type="caution">
    <text evidence="6">The sequence shown here is derived from an EMBL/GenBank/DDBJ whole genome shotgun (WGS) entry which is preliminary data.</text>
</comment>
<dbReference type="RefSeq" id="WP_170076227.1">
    <property type="nucleotide sequence ID" value="NZ_PVEP01000008.1"/>
</dbReference>
<sequence>MGRGHKGGCLCGGVSFVVEGPLDDVIACHCSQCRRWSGHVWAGSFAPKAGFRLLWDTTLCWYRSSPGVERGFCSDCGASLFWRPEAGAEMSIAAGALNAPTGLRLAEHWHRADAGDYYSPEGPPPAPSAPPPAKLSCACLCGACRFDMPGPAGPITACHCHQCRVLSGHYSASIDTDESRLTWHRRATLREFETPGKGRRGFCSACGSGLWFRSAAGEFSVEAGCVTGATGGRLVEHIFVASKGDYYDIDDGLPQAGRW</sequence>
<comment type="similarity">
    <text evidence="1">Belongs to the Gfa family.</text>
</comment>
<reference evidence="6 7" key="1">
    <citation type="submission" date="2018-02" db="EMBL/GenBank/DDBJ databases">
        <title>Genomic Encyclopedia of Archaeal and Bacterial Type Strains, Phase II (KMG-II): from individual species to whole genera.</title>
        <authorList>
            <person name="Goeker M."/>
        </authorList>
    </citation>
    <scope>NUCLEOTIDE SEQUENCE [LARGE SCALE GENOMIC DNA]</scope>
    <source>
        <strain evidence="6 7">DSM 18921</strain>
    </source>
</reference>
<dbReference type="PANTHER" id="PTHR33337:SF40">
    <property type="entry name" value="CENP-V_GFA DOMAIN-CONTAINING PROTEIN-RELATED"/>
    <property type="match status" value="1"/>
</dbReference>
<dbReference type="PROSITE" id="PS51891">
    <property type="entry name" value="CENP_V_GFA"/>
    <property type="match status" value="2"/>
</dbReference>
<protein>
    <recommendedName>
        <fullName evidence="5">CENP-V/GFA domain-containing protein</fullName>
    </recommendedName>
</protein>
<evidence type="ECO:0000259" key="5">
    <source>
        <dbReference type="PROSITE" id="PS51891"/>
    </source>
</evidence>
<dbReference type="InterPro" id="IPR006913">
    <property type="entry name" value="CENP-V/GFA"/>
</dbReference>
<evidence type="ECO:0000256" key="1">
    <source>
        <dbReference type="ARBA" id="ARBA00005495"/>
    </source>
</evidence>
<dbReference type="AlphaFoldDB" id="A0A2S8S440"/>
<dbReference type="Gene3D" id="3.90.1590.10">
    <property type="entry name" value="glutathione-dependent formaldehyde- activating enzyme (gfa)"/>
    <property type="match status" value="2"/>
</dbReference>
<evidence type="ECO:0000313" key="7">
    <source>
        <dbReference type="Proteomes" id="UP000238338"/>
    </source>
</evidence>
<gene>
    <name evidence="6" type="ORF">LX70_03231</name>
</gene>
<keyword evidence="7" id="KW-1185">Reference proteome</keyword>
<keyword evidence="4" id="KW-0456">Lyase</keyword>
<feature type="domain" description="CENP-V/GFA" evidence="5">
    <location>
        <begin position="135"/>
        <end position="248"/>
    </location>
</feature>
<dbReference type="InterPro" id="IPR011057">
    <property type="entry name" value="Mss4-like_sf"/>
</dbReference>
<feature type="domain" description="CENP-V/GFA" evidence="5">
    <location>
        <begin position="5"/>
        <end position="110"/>
    </location>
</feature>
<dbReference type="EMBL" id="PVEP01000008">
    <property type="protein sequence ID" value="PQV55567.1"/>
    <property type="molecule type" value="Genomic_DNA"/>
</dbReference>
<dbReference type="GO" id="GO:0016846">
    <property type="term" value="F:carbon-sulfur lyase activity"/>
    <property type="evidence" value="ECO:0007669"/>
    <property type="project" value="InterPro"/>
</dbReference>
<organism evidence="6 7">
    <name type="scientific">Albidovulum denitrificans</name>
    <dbReference type="NCBI Taxonomy" id="404881"/>
    <lineage>
        <taxon>Bacteria</taxon>
        <taxon>Pseudomonadati</taxon>
        <taxon>Pseudomonadota</taxon>
        <taxon>Alphaproteobacteria</taxon>
        <taxon>Rhodobacterales</taxon>
        <taxon>Paracoccaceae</taxon>
        <taxon>Albidovulum</taxon>
    </lineage>
</organism>
<accession>A0A2S8S440</accession>